<evidence type="ECO:0000313" key="9">
    <source>
        <dbReference type="EMBL" id="MBO1884045.1"/>
    </source>
</evidence>
<dbReference type="EMBL" id="JAGDYP010000004">
    <property type="protein sequence ID" value="MBO1884045.1"/>
    <property type="molecule type" value="Genomic_DNA"/>
</dbReference>
<dbReference type="InterPro" id="IPR001567">
    <property type="entry name" value="Pept_M3A_M3B_dom"/>
</dbReference>
<evidence type="ECO:0000256" key="5">
    <source>
        <dbReference type="ARBA" id="ARBA00022833"/>
    </source>
</evidence>
<keyword evidence="10" id="KW-1185">Reference proteome</keyword>
<evidence type="ECO:0000256" key="7">
    <source>
        <dbReference type="RuleBase" id="RU003435"/>
    </source>
</evidence>
<comment type="caution">
    <text evidence="9">The sequence shown here is derived from an EMBL/GenBank/DDBJ whole genome shotgun (WGS) entry which is preliminary data.</text>
</comment>
<dbReference type="InterPro" id="IPR034005">
    <property type="entry name" value="M3A_DCP"/>
</dbReference>
<dbReference type="Gene3D" id="3.40.390.10">
    <property type="entry name" value="Collagenase (Catalytic Domain)"/>
    <property type="match status" value="1"/>
</dbReference>
<accession>A0ABS3PXK3</accession>
<dbReference type="RefSeq" id="WP_208058603.1">
    <property type="nucleotide sequence ID" value="NZ_JAGDYP010000004.1"/>
</dbReference>
<dbReference type="Gene3D" id="1.10.1370.40">
    <property type="match status" value="1"/>
</dbReference>
<protein>
    <submittedName>
        <fullName evidence="9">M3 family metallopeptidase</fullName>
    </submittedName>
</protein>
<comment type="cofactor">
    <cofactor evidence="7">
        <name>Zn(2+)</name>
        <dbReference type="ChEBI" id="CHEBI:29105"/>
    </cofactor>
    <text evidence="7">Binds 1 zinc ion.</text>
</comment>
<dbReference type="InterPro" id="IPR024079">
    <property type="entry name" value="MetalloPept_cat_dom_sf"/>
</dbReference>
<evidence type="ECO:0000256" key="2">
    <source>
        <dbReference type="ARBA" id="ARBA00022670"/>
    </source>
</evidence>
<organism evidence="9 10">
    <name type="scientific">Capnocytophaga bilenii</name>
    <dbReference type="NCBI Taxonomy" id="2819369"/>
    <lineage>
        <taxon>Bacteria</taxon>
        <taxon>Pseudomonadati</taxon>
        <taxon>Bacteroidota</taxon>
        <taxon>Flavobacteriia</taxon>
        <taxon>Flavobacteriales</taxon>
        <taxon>Flavobacteriaceae</taxon>
        <taxon>Capnocytophaga</taxon>
    </lineage>
</organism>
<dbReference type="Gene3D" id="1.10.1370.10">
    <property type="entry name" value="Neurolysin, domain 3"/>
    <property type="match status" value="1"/>
</dbReference>
<keyword evidence="2 7" id="KW-0645">Protease</keyword>
<dbReference type="InterPro" id="IPR045090">
    <property type="entry name" value="Pept_M3A_M3B"/>
</dbReference>
<evidence type="ECO:0000313" key="10">
    <source>
        <dbReference type="Proteomes" id="UP000681610"/>
    </source>
</evidence>
<proteinExistence type="inferred from homology"/>
<name>A0ABS3PXK3_9FLAO</name>
<evidence type="ECO:0000259" key="8">
    <source>
        <dbReference type="Pfam" id="PF01432"/>
    </source>
</evidence>
<gene>
    <name evidence="9" type="ORF">J4N46_06375</name>
</gene>
<evidence type="ECO:0000256" key="3">
    <source>
        <dbReference type="ARBA" id="ARBA00022723"/>
    </source>
</evidence>
<dbReference type="PANTHER" id="PTHR43660">
    <property type="entry name" value="DIPEPTIDYL CARBOXYPEPTIDASE"/>
    <property type="match status" value="1"/>
</dbReference>
<evidence type="ECO:0000256" key="1">
    <source>
        <dbReference type="ARBA" id="ARBA00006040"/>
    </source>
</evidence>
<comment type="similarity">
    <text evidence="1 7">Belongs to the peptidase M3 family.</text>
</comment>
<dbReference type="Pfam" id="PF01432">
    <property type="entry name" value="Peptidase_M3"/>
    <property type="match status" value="1"/>
</dbReference>
<dbReference type="SUPFAM" id="SSF55486">
    <property type="entry name" value="Metalloproteases ('zincins'), catalytic domain"/>
    <property type="match status" value="1"/>
</dbReference>
<feature type="domain" description="Peptidase M3A/M3B catalytic" evidence="8">
    <location>
        <begin position="230"/>
        <end position="681"/>
    </location>
</feature>
<evidence type="ECO:0000256" key="6">
    <source>
        <dbReference type="ARBA" id="ARBA00023049"/>
    </source>
</evidence>
<dbReference type="PANTHER" id="PTHR43660:SF1">
    <property type="entry name" value="DIPEPTIDYL CARBOXYPEPTIDASE"/>
    <property type="match status" value="1"/>
</dbReference>
<sequence>MKYQTKKLGQANVFGTEYDAVPFSRFTTLDYKPAIEEAIKESLDEIDAVSKNYKPATFENTIIPLAYSTARLDRFTAMLFNLNSAETSVNLQAQAQLVSPLLTDYHNDVYLNALLFKRVKSIYRQRDKMSLSPEQLVLIEKIHNAFLRNGAALRQRKNRLREIDRELSSLTLLFSENILNETNQYVLHITEPAMLSGIPNEVLALAEAEAQKRELKGWCFNLSAPVYLPVMKYADSRLLRRELFLAYESRCSHSNFNNNEDCLQRIASLRRERARLLGYENHAAFVLEHRMAENTDKVMNFLHTLLEEALPRAQAEITMLKNFAGNYWEEDGDKNFYMYDFYYYAEKLKQKLYNIDDQQLRPYLSLDNAVKGAFAIANKLYGIHFQEIDTIEKYNPEVQTYKVTDKDGSYLGLLYADFFPREGKRAGAWMTVFKNQYIDEDGNNSRPHVAIVCNFTRPTENTPSLLSFDMLRTLFHEFGHALHALLSNVTYPELSGTHVARDFVELPSQIMENWCYEEEALRLFATHYQTGEPLPMEWVEQIKKAAHFMEGVLTVRQLDFAFIDMSWHTPKYNDEFRTAKNVEHSVGVLGNVVTIPKERCISTSFSHIFSGGYAAGYYSYKWSEVLDADAFEAFKEKGIFNTETAERFRNEILSKGGSDKEMTLYKNFRGKEPSLEPLLKRLIN</sequence>
<keyword evidence="6 7" id="KW-0482">Metalloprotease</keyword>
<keyword evidence="5 7" id="KW-0862">Zinc</keyword>
<dbReference type="Proteomes" id="UP000681610">
    <property type="component" value="Unassembled WGS sequence"/>
</dbReference>
<dbReference type="InterPro" id="IPR024077">
    <property type="entry name" value="Neurolysin/TOP_dom2"/>
</dbReference>
<keyword evidence="3 7" id="KW-0479">Metal-binding</keyword>
<reference evidence="9 10" key="1">
    <citation type="submission" date="2021-03" db="EMBL/GenBank/DDBJ databases">
        <title>Isolation and description of Capnocytophaga bilenii sp. nov., a novel Capnocytophaga species, isolated from a gingivitis subject.</title>
        <authorList>
            <person name="Antezack A."/>
            <person name="Monnet-Corti V."/>
            <person name="La Scola B."/>
        </authorList>
    </citation>
    <scope>NUCLEOTIDE SEQUENCE [LARGE SCALE GENOMIC DNA]</scope>
    <source>
        <strain evidence="9 10">Marseille-Q4570</strain>
    </source>
</reference>
<dbReference type="CDD" id="cd06456">
    <property type="entry name" value="M3A_DCP"/>
    <property type="match status" value="1"/>
</dbReference>
<evidence type="ECO:0000256" key="4">
    <source>
        <dbReference type="ARBA" id="ARBA00022801"/>
    </source>
</evidence>
<keyword evidence="4 7" id="KW-0378">Hydrolase</keyword>